<feature type="transmembrane region" description="Helical" evidence="1">
    <location>
        <begin position="35"/>
        <end position="54"/>
    </location>
</feature>
<feature type="transmembrane region" description="Helical" evidence="1">
    <location>
        <begin position="175"/>
        <end position="193"/>
    </location>
</feature>
<dbReference type="PANTHER" id="PTHR41309">
    <property type="entry name" value="MEMBRANE PROTEIN-RELATED"/>
    <property type="match status" value="1"/>
</dbReference>
<dbReference type="InterPro" id="IPR025699">
    <property type="entry name" value="ABC2_memb-like"/>
</dbReference>
<dbReference type="RefSeq" id="WP_116060327.1">
    <property type="nucleotide sequence ID" value="NZ_QRDZ01000006.1"/>
</dbReference>
<evidence type="ECO:0000256" key="1">
    <source>
        <dbReference type="SAM" id="Phobius"/>
    </source>
</evidence>
<keyword evidence="1" id="KW-0472">Membrane</keyword>
<feature type="transmembrane region" description="Helical" evidence="1">
    <location>
        <begin position="12"/>
        <end position="29"/>
    </location>
</feature>
<proteinExistence type="predicted"/>
<evidence type="ECO:0000313" key="3">
    <source>
        <dbReference type="Proteomes" id="UP000256977"/>
    </source>
</evidence>
<dbReference type="PANTHER" id="PTHR41309:SF2">
    <property type="entry name" value="MEMBRANE PROTEIN"/>
    <property type="match status" value="1"/>
</dbReference>
<gene>
    <name evidence="2" type="ORF">DFP98_10632</name>
</gene>
<keyword evidence="1" id="KW-1133">Transmembrane helix</keyword>
<keyword evidence="3" id="KW-1185">Reference proteome</keyword>
<protein>
    <submittedName>
        <fullName evidence="2">ABC-2 family transporter</fullName>
    </submittedName>
</protein>
<organism evidence="2 3">
    <name type="scientific">Cohnella phaseoli</name>
    <dbReference type="NCBI Taxonomy" id="456490"/>
    <lineage>
        <taxon>Bacteria</taxon>
        <taxon>Bacillati</taxon>
        <taxon>Bacillota</taxon>
        <taxon>Bacilli</taxon>
        <taxon>Bacillales</taxon>
        <taxon>Paenibacillaceae</taxon>
        <taxon>Cohnella</taxon>
    </lineage>
</organism>
<comment type="caution">
    <text evidence="2">The sequence shown here is derived from an EMBL/GenBank/DDBJ whole genome shotgun (WGS) entry which is preliminary data.</text>
</comment>
<feature type="transmembrane region" description="Helical" evidence="1">
    <location>
        <begin position="111"/>
        <end position="131"/>
    </location>
</feature>
<dbReference type="Pfam" id="PF13346">
    <property type="entry name" value="ABC2_membrane_5"/>
    <property type="match status" value="1"/>
</dbReference>
<dbReference type="OrthoDB" id="2662181at2"/>
<dbReference type="Proteomes" id="UP000256977">
    <property type="component" value="Unassembled WGS sequence"/>
</dbReference>
<dbReference type="AlphaFoldDB" id="A0A3D9KD08"/>
<dbReference type="EMBL" id="QRDZ01000006">
    <property type="protein sequence ID" value="RED84162.1"/>
    <property type="molecule type" value="Genomic_DNA"/>
</dbReference>
<feature type="transmembrane region" description="Helical" evidence="1">
    <location>
        <begin position="143"/>
        <end position="163"/>
    </location>
</feature>
<accession>A0A3D9KD08</accession>
<sequence length="207" mass="22868">MFNLIRKDVIALKYYFLFIAAYAVMFGLFTVSSFSPLMICMLPAIMMTLFASNLELRNKSMLFIGSLPVRRKQIVLAKYGSVFVYLALGIILAAAIRAINEYGLGVEFPLTSLNLSLSAALAMAFAALYYPIQFWLGVRNSSFISFLVIFLAAALIGGIGNMADSLTFDMLPTRAQLVIGLPIAGLLLLYVSYRISLNLFLRKDIEG</sequence>
<feature type="transmembrane region" description="Helical" evidence="1">
    <location>
        <begin position="75"/>
        <end position="99"/>
    </location>
</feature>
<keyword evidence="1" id="KW-0812">Transmembrane</keyword>
<reference evidence="2 3" key="1">
    <citation type="submission" date="2018-07" db="EMBL/GenBank/DDBJ databases">
        <title>Genomic Encyclopedia of Type Strains, Phase III (KMG-III): the genomes of soil and plant-associated and newly described type strains.</title>
        <authorList>
            <person name="Whitman W."/>
        </authorList>
    </citation>
    <scope>NUCLEOTIDE SEQUENCE [LARGE SCALE GENOMIC DNA]</scope>
    <source>
        <strain evidence="2 3">CECT 7287</strain>
    </source>
</reference>
<name>A0A3D9KD08_9BACL</name>
<evidence type="ECO:0000313" key="2">
    <source>
        <dbReference type="EMBL" id="RED84162.1"/>
    </source>
</evidence>